<dbReference type="AlphaFoldDB" id="A0AAE1K1S9"/>
<reference evidence="1" key="1">
    <citation type="submission" date="2023-10" db="EMBL/GenBank/DDBJ databases">
        <title>Chromosome-level genome of the transformable northern wattle, Acacia crassicarpa.</title>
        <authorList>
            <person name="Massaro I."/>
            <person name="Sinha N.R."/>
            <person name="Poethig S."/>
            <person name="Leichty A.R."/>
        </authorList>
    </citation>
    <scope>NUCLEOTIDE SEQUENCE</scope>
    <source>
        <strain evidence="1">Acra3RX</strain>
        <tissue evidence="1">Leaf</tissue>
    </source>
</reference>
<gene>
    <name evidence="1" type="ORF">QN277_028816</name>
</gene>
<keyword evidence="2" id="KW-1185">Reference proteome</keyword>
<organism evidence="1 2">
    <name type="scientific">Acacia crassicarpa</name>
    <name type="common">northern wattle</name>
    <dbReference type="NCBI Taxonomy" id="499986"/>
    <lineage>
        <taxon>Eukaryota</taxon>
        <taxon>Viridiplantae</taxon>
        <taxon>Streptophyta</taxon>
        <taxon>Embryophyta</taxon>
        <taxon>Tracheophyta</taxon>
        <taxon>Spermatophyta</taxon>
        <taxon>Magnoliopsida</taxon>
        <taxon>eudicotyledons</taxon>
        <taxon>Gunneridae</taxon>
        <taxon>Pentapetalae</taxon>
        <taxon>rosids</taxon>
        <taxon>fabids</taxon>
        <taxon>Fabales</taxon>
        <taxon>Fabaceae</taxon>
        <taxon>Caesalpinioideae</taxon>
        <taxon>mimosoid clade</taxon>
        <taxon>Acacieae</taxon>
        <taxon>Acacia</taxon>
    </lineage>
</organism>
<evidence type="ECO:0000313" key="2">
    <source>
        <dbReference type="Proteomes" id="UP001293593"/>
    </source>
</evidence>
<comment type="caution">
    <text evidence="1">The sequence shown here is derived from an EMBL/GenBank/DDBJ whole genome shotgun (WGS) entry which is preliminary data.</text>
</comment>
<name>A0AAE1K1S9_9FABA</name>
<sequence length="83" mass="9668">MTRSLWLIDQQQSSPSLFISFNFNLSCFLHFLCPQELICPLRESLEGSQELTKQGTWLIWKFSFPPTSFQSSWIYIAESAAKM</sequence>
<accession>A0AAE1K1S9</accession>
<protein>
    <submittedName>
        <fullName evidence="1">Uncharacterized protein</fullName>
    </submittedName>
</protein>
<dbReference type="Proteomes" id="UP001293593">
    <property type="component" value="Unassembled WGS sequence"/>
</dbReference>
<proteinExistence type="predicted"/>
<evidence type="ECO:0000313" key="1">
    <source>
        <dbReference type="EMBL" id="KAK4263404.1"/>
    </source>
</evidence>
<dbReference type="EMBL" id="JAWXYG010000009">
    <property type="protein sequence ID" value="KAK4263404.1"/>
    <property type="molecule type" value="Genomic_DNA"/>
</dbReference>